<accession>A0A7J7D8F0</accession>
<proteinExistence type="inferred from homology"/>
<gene>
    <name evidence="6" type="ORF">HS088_TW09G00696</name>
</gene>
<comment type="subunit">
    <text evidence="2 4">Homodimer.</text>
</comment>
<organism evidence="6 7">
    <name type="scientific">Tripterygium wilfordii</name>
    <name type="common">Thunder God vine</name>
    <dbReference type="NCBI Taxonomy" id="458696"/>
    <lineage>
        <taxon>Eukaryota</taxon>
        <taxon>Viridiplantae</taxon>
        <taxon>Streptophyta</taxon>
        <taxon>Embryophyta</taxon>
        <taxon>Tracheophyta</taxon>
        <taxon>Spermatophyta</taxon>
        <taxon>Magnoliopsida</taxon>
        <taxon>eudicotyledons</taxon>
        <taxon>Gunneridae</taxon>
        <taxon>Pentapetalae</taxon>
        <taxon>rosids</taxon>
        <taxon>fabids</taxon>
        <taxon>Celastrales</taxon>
        <taxon>Celastraceae</taxon>
        <taxon>Tripterygium</taxon>
    </lineage>
</organism>
<dbReference type="PANTHER" id="PTHR46215">
    <property type="entry name" value="DIRIGENT PROTEIN 24-RELATED"/>
    <property type="match status" value="1"/>
</dbReference>
<sequence length="382" mass="39148">MAKPSDLNKATICLLLLLSIAVGLTSSARILDEVDPQPQPLLNPTATTLPSGQTPAVTPTATDDEDTVDPPIPEPEASATVAAPVVPPATTAGTTTSATAANPGPDEVAAPAADEAPEAAPVAIAAPVTGAGTTATSATAANTGPHEPHLSFFMHDILGGSHPSARVVTGIIASSEINGIPFSKPNNNLFPLTGGTPLLNSDSLDNLINTNNLPLVAGLNGAQQSSTVIQTTGSRDNTVNSNNQPFVTAGNLPSGSTLQTLMFGSITVIDDQLTEGHELGSAVIGKAQGFYMASSLDGTSQTIALTTLFHGDHEHEHDLEDTISFFGVHRMASLGSQIAIVGGTGKYENARGYATVATLHHEDQHTTDGVDTILEFSVYLTE</sequence>
<dbReference type="EMBL" id="JAAARO010000009">
    <property type="protein sequence ID" value="KAF5742645.1"/>
    <property type="molecule type" value="Genomic_DNA"/>
</dbReference>
<feature type="compositionally biased region" description="Polar residues" evidence="5">
    <location>
        <begin position="40"/>
        <end position="61"/>
    </location>
</feature>
<feature type="signal peptide" evidence="4">
    <location>
        <begin position="1"/>
        <end position="27"/>
    </location>
</feature>
<dbReference type="OrthoDB" id="1921494at2759"/>
<keyword evidence="4" id="KW-0732">Signal</keyword>
<evidence type="ECO:0000313" key="7">
    <source>
        <dbReference type="Proteomes" id="UP000593562"/>
    </source>
</evidence>
<keyword evidence="4" id="KW-0052">Apoplast</keyword>
<evidence type="ECO:0000256" key="4">
    <source>
        <dbReference type="RuleBase" id="RU363099"/>
    </source>
</evidence>
<dbReference type="GO" id="GO:0048046">
    <property type="term" value="C:apoplast"/>
    <property type="evidence" value="ECO:0007669"/>
    <property type="project" value="UniProtKB-SubCell"/>
</dbReference>
<dbReference type="InParanoid" id="A0A7J7D8F0"/>
<name>A0A7J7D8F0_TRIWF</name>
<feature type="chain" id="PRO_5029935830" description="Dirigent protein" evidence="4">
    <location>
        <begin position="28"/>
        <end position="382"/>
    </location>
</feature>
<keyword evidence="3 4" id="KW-0964">Secreted</keyword>
<evidence type="ECO:0000256" key="2">
    <source>
        <dbReference type="ARBA" id="ARBA00011738"/>
    </source>
</evidence>
<feature type="region of interest" description="Disordered" evidence="5">
    <location>
        <begin position="35"/>
        <end position="118"/>
    </location>
</feature>
<dbReference type="GO" id="GO:0009699">
    <property type="term" value="P:phenylpropanoid biosynthetic process"/>
    <property type="evidence" value="ECO:0007669"/>
    <property type="project" value="UniProtKB-ARBA"/>
</dbReference>
<dbReference type="AlphaFoldDB" id="A0A7J7D8F0"/>
<comment type="subcellular location">
    <subcellularLocation>
        <location evidence="4">Secreted</location>
        <location evidence="4">Extracellular space</location>
        <location evidence="4">Apoplast</location>
    </subcellularLocation>
</comment>
<dbReference type="InterPro" id="IPR004265">
    <property type="entry name" value="Dirigent"/>
</dbReference>
<reference evidence="6 7" key="1">
    <citation type="journal article" date="2020" name="Nat. Commun.">
        <title>Genome of Tripterygium wilfordii and identification of cytochrome P450 involved in triptolide biosynthesis.</title>
        <authorList>
            <person name="Tu L."/>
            <person name="Su P."/>
            <person name="Zhang Z."/>
            <person name="Gao L."/>
            <person name="Wang J."/>
            <person name="Hu T."/>
            <person name="Zhou J."/>
            <person name="Zhang Y."/>
            <person name="Zhao Y."/>
            <person name="Liu Y."/>
            <person name="Song Y."/>
            <person name="Tong Y."/>
            <person name="Lu Y."/>
            <person name="Yang J."/>
            <person name="Xu C."/>
            <person name="Jia M."/>
            <person name="Peters R.J."/>
            <person name="Huang L."/>
            <person name="Gao W."/>
        </authorList>
    </citation>
    <scope>NUCLEOTIDE SEQUENCE [LARGE SCALE GENOMIC DNA]</scope>
    <source>
        <strain evidence="7">cv. XIE 37</strain>
        <tissue evidence="6">Leaf</tissue>
    </source>
</reference>
<comment type="function">
    <text evidence="4">Dirigent proteins impart stereoselectivity on the phenoxy radical-coupling reaction, yielding optically active lignans from two molecules of coniferyl alcohol in the biosynthesis of lignans, flavonolignans, and alkaloids and thus plays a central role in plant secondary metabolism.</text>
</comment>
<dbReference type="PANTHER" id="PTHR46215:SF15">
    <property type="entry name" value="DIRIGENT PROTEIN 24"/>
    <property type="match status" value="1"/>
</dbReference>
<evidence type="ECO:0000256" key="5">
    <source>
        <dbReference type="SAM" id="MobiDB-lite"/>
    </source>
</evidence>
<comment type="similarity">
    <text evidence="1 4">Belongs to the plant dirigent protein family.</text>
</comment>
<evidence type="ECO:0000256" key="3">
    <source>
        <dbReference type="ARBA" id="ARBA00022525"/>
    </source>
</evidence>
<dbReference type="InterPro" id="IPR044859">
    <property type="entry name" value="Allene_oxi_cyc_Dirigent"/>
</dbReference>
<protein>
    <recommendedName>
        <fullName evidence="4">Dirigent protein</fullName>
    </recommendedName>
</protein>
<feature type="compositionally biased region" description="Low complexity" evidence="5">
    <location>
        <begin position="75"/>
        <end position="118"/>
    </location>
</feature>
<dbReference type="Gene3D" id="2.40.480.10">
    <property type="entry name" value="Allene oxide cyclase-like"/>
    <property type="match status" value="1"/>
</dbReference>
<dbReference type="Proteomes" id="UP000593562">
    <property type="component" value="Unassembled WGS sequence"/>
</dbReference>
<dbReference type="Pfam" id="PF03018">
    <property type="entry name" value="Dirigent"/>
    <property type="match status" value="1"/>
</dbReference>
<dbReference type="FunCoup" id="A0A7J7D8F0">
    <property type="interactions" value="258"/>
</dbReference>
<evidence type="ECO:0000256" key="1">
    <source>
        <dbReference type="ARBA" id="ARBA00010746"/>
    </source>
</evidence>
<keyword evidence="7" id="KW-1185">Reference proteome</keyword>
<evidence type="ECO:0000313" key="6">
    <source>
        <dbReference type="EMBL" id="KAF5742645.1"/>
    </source>
</evidence>
<comment type="caution">
    <text evidence="6">The sequence shown here is derived from an EMBL/GenBank/DDBJ whole genome shotgun (WGS) entry which is preliminary data.</text>
</comment>